<dbReference type="InterPro" id="IPR029052">
    <property type="entry name" value="Metallo-depent_PP-like"/>
</dbReference>
<dbReference type="SUPFAM" id="SSF56300">
    <property type="entry name" value="Metallo-dependent phosphatases"/>
    <property type="match status" value="1"/>
</dbReference>
<evidence type="ECO:0000256" key="3">
    <source>
        <dbReference type="SAM" id="SignalP"/>
    </source>
</evidence>
<gene>
    <name evidence="5" type="ORF">LKD36_12710</name>
</gene>
<comment type="caution">
    <text evidence="5">The sequence shown here is derived from an EMBL/GenBank/DDBJ whole genome shotgun (WGS) entry which is preliminary data.</text>
</comment>
<feature type="signal peptide" evidence="3">
    <location>
        <begin position="1"/>
        <end position="21"/>
    </location>
</feature>
<dbReference type="PANTHER" id="PTHR33393:SF13">
    <property type="entry name" value="PGA BIOSYNTHESIS PROTEIN CAPA"/>
    <property type="match status" value="1"/>
</dbReference>
<evidence type="ECO:0000259" key="4">
    <source>
        <dbReference type="SMART" id="SM00854"/>
    </source>
</evidence>
<evidence type="ECO:0000256" key="1">
    <source>
        <dbReference type="ARBA" id="ARBA00005662"/>
    </source>
</evidence>
<feature type="domain" description="Capsule synthesis protein CapA" evidence="4">
    <location>
        <begin position="68"/>
        <end position="314"/>
    </location>
</feature>
<feature type="chain" id="PRO_5042188529" evidence="3">
    <location>
        <begin position="22"/>
        <end position="407"/>
    </location>
</feature>
<accession>A0AAE3ABM6</accession>
<keyword evidence="3" id="KW-0732">Signal</keyword>
<dbReference type="InterPro" id="IPR019079">
    <property type="entry name" value="Capsule_synth_CapA"/>
</dbReference>
<protein>
    <submittedName>
        <fullName evidence="5">CapA family protein</fullName>
    </submittedName>
</protein>
<dbReference type="PANTHER" id="PTHR33393">
    <property type="entry name" value="POLYGLUTAMINE SYNTHESIS ACCESSORY PROTEIN RV0574C-RELATED"/>
    <property type="match status" value="1"/>
</dbReference>
<dbReference type="Gene3D" id="3.60.21.10">
    <property type="match status" value="1"/>
</dbReference>
<dbReference type="Proteomes" id="UP001198220">
    <property type="component" value="Unassembled WGS sequence"/>
</dbReference>
<evidence type="ECO:0000256" key="2">
    <source>
        <dbReference type="SAM" id="MobiDB-lite"/>
    </source>
</evidence>
<name>A0AAE3ABM6_9FIRM</name>
<organism evidence="5 6">
    <name type="scientific">Hominiventricola filiformis</name>
    <dbReference type="NCBI Taxonomy" id="2885352"/>
    <lineage>
        <taxon>Bacteria</taxon>
        <taxon>Bacillati</taxon>
        <taxon>Bacillota</taxon>
        <taxon>Clostridia</taxon>
        <taxon>Lachnospirales</taxon>
        <taxon>Lachnospiraceae</taxon>
        <taxon>Hominiventricola</taxon>
    </lineage>
</organism>
<evidence type="ECO:0000313" key="6">
    <source>
        <dbReference type="Proteomes" id="UP001198220"/>
    </source>
</evidence>
<dbReference type="RefSeq" id="WP_308459807.1">
    <property type="nucleotide sequence ID" value="NZ_JAJEPS010000014.1"/>
</dbReference>
<keyword evidence="6" id="KW-1185">Reference proteome</keyword>
<dbReference type="SMART" id="SM00854">
    <property type="entry name" value="PGA_cap"/>
    <property type="match status" value="1"/>
</dbReference>
<reference evidence="5 6" key="1">
    <citation type="submission" date="2021-10" db="EMBL/GenBank/DDBJ databases">
        <title>Anaerobic single-cell dispensing facilitates the cultivation of human gut bacteria.</title>
        <authorList>
            <person name="Afrizal A."/>
        </authorList>
    </citation>
    <scope>NUCLEOTIDE SEQUENCE [LARGE SCALE GENOMIC DNA]</scope>
    <source>
        <strain evidence="5 6">CLA-AA-H276</strain>
    </source>
</reference>
<sequence>MSRRKVLLAVFLLAGMSIWTACGTVEQKAEISQKTVETEETDEGEQTEQKAGTEEQVEAPDLHAYDFTVAFAGDINLADNWSTMEYYEQQENGIYDCIDPELIRRMQEADLTCVNLEFCMSDRGMPMEGKKYTFRAKPERVEILKELGVDLANLANNHIYDYGTDAFLDTLDILDAGGIAHAGAGKNAVEAEEPFYAEIDGHTVAVVSATRAEKYILTPEADEDNPGVFRCYDMAKVLQKVQETKEKADFVIAYIHWGTEYSETLETAQTEGARELIDAGADVVLGAHPHCLQGMEYYNGKPILYSLGNYWFNEKTLDTILAELHFYGNDEEQHLEVTAVPARQEAHYTRLLTEHQEVETWNRHVESMEPHTIKIDKEGVIRDGDQTSESEGTPADEEAVSAGVSEE</sequence>
<dbReference type="CDD" id="cd07381">
    <property type="entry name" value="MPP_CapA"/>
    <property type="match status" value="1"/>
</dbReference>
<dbReference type="EMBL" id="JAJEPS010000014">
    <property type="protein sequence ID" value="MCC2127028.1"/>
    <property type="molecule type" value="Genomic_DNA"/>
</dbReference>
<dbReference type="Pfam" id="PF09587">
    <property type="entry name" value="PGA_cap"/>
    <property type="match status" value="1"/>
</dbReference>
<dbReference type="PROSITE" id="PS51257">
    <property type="entry name" value="PROKAR_LIPOPROTEIN"/>
    <property type="match status" value="1"/>
</dbReference>
<feature type="compositionally biased region" description="Acidic residues" evidence="2">
    <location>
        <begin position="394"/>
        <end position="407"/>
    </location>
</feature>
<dbReference type="AlphaFoldDB" id="A0AAE3ABM6"/>
<comment type="similarity">
    <text evidence="1">Belongs to the CapA family.</text>
</comment>
<dbReference type="InterPro" id="IPR052169">
    <property type="entry name" value="CW_Biosynth-Accessory"/>
</dbReference>
<feature type="region of interest" description="Disordered" evidence="2">
    <location>
        <begin position="374"/>
        <end position="407"/>
    </location>
</feature>
<feature type="compositionally biased region" description="Basic and acidic residues" evidence="2">
    <location>
        <begin position="374"/>
        <end position="385"/>
    </location>
</feature>
<feature type="region of interest" description="Disordered" evidence="2">
    <location>
        <begin position="33"/>
        <end position="57"/>
    </location>
</feature>
<evidence type="ECO:0000313" key="5">
    <source>
        <dbReference type="EMBL" id="MCC2127028.1"/>
    </source>
</evidence>
<proteinExistence type="inferred from homology"/>